<dbReference type="Proteomes" id="UP000663877">
    <property type="component" value="Unassembled WGS sequence"/>
</dbReference>
<dbReference type="PRINTS" id="PR00705">
    <property type="entry name" value="PAPAIN"/>
</dbReference>
<dbReference type="Pfam" id="PF00112">
    <property type="entry name" value="Peptidase_C1"/>
    <property type="match status" value="1"/>
</dbReference>
<evidence type="ECO:0000259" key="5">
    <source>
        <dbReference type="SMART" id="SM00848"/>
    </source>
</evidence>
<dbReference type="SUPFAM" id="SSF54001">
    <property type="entry name" value="Cysteine proteinases"/>
    <property type="match status" value="1"/>
</dbReference>
<comment type="similarity">
    <text evidence="1">Belongs to the peptidase C1 family.</text>
</comment>
<evidence type="ECO:0000313" key="7">
    <source>
        <dbReference type="EMBL" id="CAF1306520.1"/>
    </source>
</evidence>
<sequence length="308" mass="34569">MRSILILLLIVFVLSSTCARNMTLNQHWKIWKNQFNKSYPNVEERLRRVIWENNLKTVEEYNRQADVGIYTYWLGMNQFEDLTNEEFVKLLNGFHNWRDKGVVVPVKDQGQCGSPWAFAAVGSIESAYAIKTEKLVSLSEQQLIDCSTLLGNRGCYGGSMTVAFQYIQEVGGIEASDTYPYKAIENTCTFNTSKVVVRLCGSVNISFGSEAALQQAVALLKPVAASVDASQNSFQFYKSGVYNEPDCSQTKLDYSMLIIGYGNESGKDYWLLKNSWDVGCGAQGYIKMTRNRNNQCGIATLASYPILC</sequence>
<dbReference type="CDD" id="cd02248">
    <property type="entry name" value="Peptidase_C1A"/>
    <property type="match status" value="1"/>
</dbReference>
<dbReference type="AlphaFoldDB" id="A0A814SC03"/>
<evidence type="ECO:0000256" key="3">
    <source>
        <dbReference type="SAM" id="SignalP"/>
    </source>
</evidence>
<dbReference type="InterPro" id="IPR013128">
    <property type="entry name" value="Peptidase_C1A"/>
</dbReference>
<reference evidence="6" key="1">
    <citation type="submission" date="2021-02" db="EMBL/GenBank/DDBJ databases">
        <authorList>
            <person name="Nowell W R."/>
        </authorList>
    </citation>
    <scope>NUCLEOTIDE SEQUENCE</scope>
</reference>
<proteinExistence type="inferred from homology"/>
<evidence type="ECO:0000256" key="2">
    <source>
        <dbReference type="ARBA" id="ARBA00023157"/>
    </source>
</evidence>
<dbReference type="Pfam" id="PF08246">
    <property type="entry name" value="Inhibitor_I29"/>
    <property type="match status" value="1"/>
</dbReference>
<dbReference type="GO" id="GO:0006508">
    <property type="term" value="P:proteolysis"/>
    <property type="evidence" value="ECO:0007669"/>
    <property type="project" value="InterPro"/>
</dbReference>
<keyword evidence="8" id="KW-1185">Reference proteome</keyword>
<keyword evidence="2" id="KW-1015">Disulfide bond</keyword>
<dbReference type="InterPro" id="IPR000668">
    <property type="entry name" value="Peptidase_C1A_C"/>
</dbReference>
<name>A0A814SC03_9BILA</name>
<dbReference type="FunFam" id="3.90.70.10:FF:000332">
    <property type="entry name" value="Cathepsin L1"/>
    <property type="match status" value="1"/>
</dbReference>
<feature type="domain" description="Peptidase C1A papain C-terminal" evidence="4">
    <location>
        <begin position="91"/>
        <end position="306"/>
    </location>
</feature>
<dbReference type="GO" id="GO:0008234">
    <property type="term" value="F:cysteine-type peptidase activity"/>
    <property type="evidence" value="ECO:0007669"/>
    <property type="project" value="InterPro"/>
</dbReference>
<dbReference type="Proteomes" id="UP000663832">
    <property type="component" value="Unassembled WGS sequence"/>
</dbReference>
<organism evidence="6 9">
    <name type="scientific">Adineta steineri</name>
    <dbReference type="NCBI Taxonomy" id="433720"/>
    <lineage>
        <taxon>Eukaryota</taxon>
        <taxon>Metazoa</taxon>
        <taxon>Spiralia</taxon>
        <taxon>Gnathifera</taxon>
        <taxon>Rotifera</taxon>
        <taxon>Eurotatoria</taxon>
        <taxon>Bdelloidea</taxon>
        <taxon>Adinetida</taxon>
        <taxon>Adinetidae</taxon>
        <taxon>Adineta</taxon>
    </lineage>
</organism>
<feature type="domain" description="Cathepsin propeptide inhibitor" evidence="5">
    <location>
        <begin position="28"/>
        <end position="87"/>
    </location>
</feature>
<comment type="caution">
    <text evidence="6">The sequence shown here is derived from an EMBL/GenBank/DDBJ whole genome shotgun (WGS) entry which is preliminary data.</text>
</comment>
<dbReference type="OrthoDB" id="10253408at2759"/>
<dbReference type="InterPro" id="IPR038765">
    <property type="entry name" value="Papain-like_cys_pep_sf"/>
</dbReference>
<protein>
    <submittedName>
        <fullName evidence="6">Uncharacterized protein</fullName>
    </submittedName>
</protein>
<evidence type="ECO:0000313" key="8">
    <source>
        <dbReference type="Proteomes" id="UP000663832"/>
    </source>
</evidence>
<dbReference type="SMART" id="SM00848">
    <property type="entry name" value="Inhibitor_I29"/>
    <property type="match status" value="1"/>
</dbReference>
<evidence type="ECO:0000313" key="6">
    <source>
        <dbReference type="EMBL" id="CAF1145084.1"/>
    </source>
</evidence>
<dbReference type="SMART" id="SM00645">
    <property type="entry name" value="Pept_C1"/>
    <property type="match status" value="1"/>
</dbReference>
<dbReference type="PANTHER" id="PTHR12411">
    <property type="entry name" value="CYSTEINE PROTEASE FAMILY C1-RELATED"/>
    <property type="match status" value="1"/>
</dbReference>
<gene>
    <name evidence="6" type="ORF">BJG266_LOCUS23769</name>
    <name evidence="7" type="ORF">QVE165_LOCUS31545</name>
</gene>
<dbReference type="InterPro" id="IPR039417">
    <property type="entry name" value="Peptidase_C1A_papain-like"/>
</dbReference>
<evidence type="ECO:0000259" key="4">
    <source>
        <dbReference type="SMART" id="SM00645"/>
    </source>
</evidence>
<dbReference type="InterPro" id="IPR013201">
    <property type="entry name" value="Prot_inhib_I29"/>
</dbReference>
<accession>A0A814SC03</accession>
<dbReference type="EMBL" id="CAJNOM010000271">
    <property type="protein sequence ID" value="CAF1306520.1"/>
    <property type="molecule type" value="Genomic_DNA"/>
</dbReference>
<evidence type="ECO:0000256" key="1">
    <source>
        <dbReference type="ARBA" id="ARBA00008455"/>
    </source>
</evidence>
<dbReference type="EMBL" id="CAJNOI010000162">
    <property type="protein sequence ID" value="CAF1145084.1"/>
    <property type="molecule type" value="Genomic_DNA"/>
</dbReference>
<feature type="signal peptide" evidence="3">
    <location>
        <begin position="1"/>
        <end position="19"/>
    </location>
</feature>
<keyword evidence="3" id="KW-0732">Signal</keyword>
<dbReference type="Gene3D" id="3.90.70.10">
    <property type="entry name" value="Cysteine proteinases"/>
    <property type="match status" value="1"/>
</dbReference>
<feature type="chain" id="PRO_5036225907" evidence="3">
    <location>
        <begin position="20"/>
        <end position="308"/>
    </location>
</feature>
<evidence type="ECO:0000313" key="9">
    <source>
        <dbReference type="Proteomes" id="UP000663877"/>
    </source>
</evidence>